<feature type="compositionally biased region" description="Polar residues" evidence="1">
    <location>
        <begin position="151"/>
        <end position="160"/>
    </location>
</feature>
<evidence type="ECO:0000256" key="1">
    <source>
        <dbReference type="SAM" id="MobiDB-lite"/>
    </source>
</evidence>
<comment type="caution">
    <text evidence="2">The sequence shown here is derived from an EMBL/GenBank/DDBJ whole genome shotgun (WGS) entry which is preliminary data.</text>
</comment>
<protein>
    <submittedName>
        <fullName evidence="2">Uncharacterized protein</fullName>
    </submittedName>
</protein>
<dbReference type="EMBL" id="MCFI01000001">
    <property type="protein sequence ID" value="ORY87905.1"/>
    <property type="molecule type" value="Genomic_DNA"/>
</dbReference>
<dbReference type="RefSeq" id="XP_040728400.1">
    <property type="nucleotide sequence ID" value="XM_040868467.1"/>
</dbReference>
<organism evidence="2 3">
    <name type="scientific">Protomyces lactucae-debilis</name>
    <dbReference type="NCBI Taxonomy" id="2754530"/>
    <lineage>
        <taxon>Eukaryota</taxon>
        <taxon>Fungi</taxon>
        <taxon>Dikarya</taxon>
        <taxon>Ascomycota</taxon>
        <taxon>Taphrinomycotina</taxon>
        <taxon>Taphrinomycetes</taxon>
        <taxon>Taphrinales</taxon>
        <taxon>Protomycetaceae</taxon>
        <taxon>Protomyces</taxon>
    </lineage>
</organism>
<evidence type="ECO:0000313" key="2">
    <source>
        <dbReference type="EMBL" id="ORY87905.1"/>
    </source>
</evidence>
<feature type="compositionally biased region" description="Low complexity" evidence="1">
    <location>
        <begin position="459"/>
        <end position="487"/>
    </location>
</feature>
<name>A0A1Y2FZ24_PROLT</name>
<reference evidence="2 3" key="1">
    <citation type="submission" date="2016-07" db="EMBL/GenBank/DDBJ databases">
        <title>Pervasive Adenine N6-methylation of Active Genes in Fungi.</title>
        <authorList>
            <consortium name="DOE Joint Genome Institute"/>
            <person name="Mondo S.J."/>
            <person name="Dannebaum R.O."/>
            <person name="Kuo R.C."/>
            <person name="Labutti K."/>
            <person name="Haridas S."/>
            <person name="Kuo A."/>
            <person name="Salamov A."/>
            <person name="Ahrendt S.R."/>
            <person name="Lipzen A."/>
            <person name="Sullivan W."/>
            <person name="Andreopoulos W.B."/>
            <person name="Clum A."/>
            <person name="Lindquist E."/>
            <person name="Daum C."/>
            <person name="Ramamoorthy G.K."/>
            <person name="Gryganskyi A."/>
            <person name="Culley D."/>
            <person name="Magnuson J.K."/>
            <person name="James T.Y."/>
            <person name="O'Malley M.A."/>
            <person name="Stajich J.E."/>
            <person name="Spatafora J.W."/>
            <person name="Visel A."/>
            <person name="Grigoriev I.V."/>
        </authorList>
    </citation>
    <scope>NUCLEOTIDE SEQUENCE [LARGE SCALE GENOMIC DNA]</scope>
    <source>
        <strain evidence="2 3">12-1054</strain>
    </source>
</reference>
<dbReference type="Proteomes" id="UP000193685">
    <property type="component" value="Unassembled WGS sequence"/>
</dbReference>
<feature type="compositionally biased region" description="Low complexity" evidence="1">
    <location>
        <begin position="516"/>
        <end position="532"/>
    </location>
</feature>
<feature type="compositionally biased region" description="Low complexity" evidence="1">
    <location>
        <begin position="132"/>
        <end position="143"/>
    </location>
</feature>
<feature type="compositionally biased region" description="Low complexity" evidence="1">
    <location>
        <begin position="548"/>
        <end position="559"/>
    </location>
</feature>
<feature type="region of interest" description="Disordered" evidence="1">
    <location>
        <begin position="384"/>
        <end position="405"/>
    </location>
</feature>
<sequence>MPPCLPPAHRPRHDVASFPLLSSLFHCFLLCSLLFTLLSHYCLLLLPTAEYCHSMFRPAEDMAEVQRLRAQLYHAESEKQKLAESLLLIAGNVPGERPSYLTAAAAPYHNPPSRQLYSTPPFVLPPKEKKPVPIVAPSAAPASTDHRPAHQGTSGNNGTDFPTDVLLLGSNAGRGPFLFRLEFSDGERQIDFPVHENDDPVEVVQRLRSQVTEPSTEEQVLSWVEAIRTKKTLWKKRRQQQQPRVNHRAAITPGPAAAATPSATIPESTRTSTEEARFSVIAETAPSVTSQSTTKAKESHQPATHKAVRVATPKLEPPTLGQKFDVPELTTSQQPAPAAADDWYSAPAATTIPQAQAPTVTKTVAKQAPAADSWDTAPATTTEWNAAPAPATNDWNAAPAPAINDWNATPAQADFTEETAPTQDAWQVEQQDDVYQVEESFGLHRKWPWVANGNGNGNGNATNGQQQKQQRAPAPTAPTAAAPSRAQQDWDDWQAPSSSPVGGVTPQKAPASDDWQAIPSQSSIHSSPQQLQRPAPTSLPPQASGNKMPAVPAMAAAPPQFANIQGNPNAGINERPPAPELVAPKYSPEEEAQMNAWANGSAAVAEPGTAAAAMDDWE</sequence>
<feature type="region of interest" description="Disordered" evidence="1">
    <location>
        <begin position="447"/>
        <end position="582"/>
    </location>
</feature>
<feature type="region of interest" description="Disordered" evidence="1">
    <location>
        <begin position="254"/>
        <end position="307"/>
    </location>
</feature>
<feature type="region of interest" description="Disordered" evidence="1">
    <location>
        <begin position="128"/>
        <end position="161"/>
    </location>
</feature>
<feature type="compositionally biased region" description="Low complexity" evidence="1">
    <location>
        <begin position="254"/>
        <end position="269"/>
    </location>
</feature>
<keyword evidence="3" id="KW-1185">Reference proteome</keyword>
<dbReference type="AlphaFoldDB" id="A0A1Y2FZ24"/>
<proteinExistence type="predicted"/>
<gene>
    <name evidence="2" type="ORF">BCR37DRAFT_375865</name>
</gene>
<dbReference type="GeneID" id="63785066"/>
<accession>A0A1Y2FZ24</accession>
<evidence type="ECO:0000313" key="3">
    <source>
        <dbReference type="Proteomes" id="UP000193685"/>
    </source>
</evidence>